<dbReference type="Pfam" id="PF06985">
    <property type="entry name" value="HET"/>
    <property type="match status" value="1"/>
</dbReference>
<feature type="domain" description="Heterokaryon incompatibility" evidence="1">
    <location>
        <begin position="67"/>
        <end position="215"/>
    </location>
</feature>
<dbReference type="PANTHER" id="PTHR33112:SF16">
    <property type="entry name" value="HETEROKARYON INCOMPATIBILITY DOMAIN-CONTAINING PROTEIN"/>
    <property type="match status" value="1"/>
</dbReference>
<gene>
    <name evidence="2" type="ORF">IWX46DRAFT_522665</name>
</gene>
<organism evidence="2 3">
    <name type="scientific">Phyllosticta citricarpa</name>
    <dbReference type="NCBI Taxonomy" id="55181"/>
    <lineage>
        <taxon>Eukaryota</taxon>
        <taxon>Fungi</taxon>
        <taxon>Dikarya</taxon>
        <taxon>Ascomycota</taxon>
        <taxon>Pezizomycotina</taxon>
        <taxon>Dothideomycetes</taxon>
        <taxon>Dothideomycetes incertae sedis</taxon>
        <taxon>Botryosphaeriales</taxon>
        <taxon>Phyllostictaceae</taxon>
        <taxon>Phyllosticta</taxon>
    </lineage>
</organism>
<accession>A0ABR1MHF0</accession>
<evidence type="ECO:0000313" key="3">
    <source>
        <dbReference type="Proteomes" id="UP001365128"/>
    </source>
</evidence>
<name>A0ABR1MHF0_9PEZI</name>
<evidence type="ECO:0000259" key="1">
    <source>
        <dbReference type="Pfam" id="PF06985"/>
    </source>
</evidence>
<comment type="caution">
    <text evidence="2">The sequence shown here is derived from an EMBL/GenBank/DDBJ whole genome shotgun (WGS) entry which is preliminary data.</text>
</comment>
<dbReference type="PANTHER" id="PTHR33112">
    <property type="entry name" value="DOMAIN PROTEIN, PUTATIVE-RELATED"/>
    <property type="match status" value="1"/>
</dbReference>
<dbReference type="InterPro" id="IPR010730">
    <property type="entry name" value="HET"/>
</dbReference>
<dbReference type="Proteomes" id="UP001365128">
    <property type="component" value="Unassembled WGS sequence"/>
</dbReference>
<sequence>MNETLESRLITAKEWLRTCAAEHGDGACCVSLTGARSTLPAHVLDLGLPGHDTWPKIVPYFGVMSSYATLSYCWGQSSKFLASRSNMSSLRQGVSSLLLPKSFQDAIMIVRALGLRYLWIDALCVLQDDPQDVEREVANIASIYRKALVTIAVNAASGVDQGCFPALSHTLSVDTETGSSSTAGLVGSVRGRPRPRYQEMVLQSPLRTRGWTLQEDLLSMRTLHCAGDQMYWQCGQYITSEDGIIDLSPFNSWKRPANLPAELALGDHYGNSIRVTSRYPKVYQHV</sequence>
<reference evidence="2 3" key="1">
    <citation type="submission" date="2024-04" db="EMBL/GenBank/DDBJ databases">
        <title>Phyllosticta paracitricarpa is synonymous to the EU quarantine fungus P. citricarpa based on phylogenomic analyses.</title>
        <authorList>
            <consortium name="Lawrence Berkeley National Laboratory"/>
            <person name="Van Ingen-Buijs V.A."/>
            <person name="Van Westerhoven A.C."/>
            <person name="Haridas S."/>
            <person name="Skiadas P."/>
            <person name="Martin F."/>
            <person name="Groenewald J.Z."/>
            <person name="Crous P.W."/>
            <person name="Seidl M.F."/>
        </authorList>
    </citation>
    <scope>NUCLEOTIDE SEQUENCE [LARGE SCALE GENOMIC DNA]</scope>
    <source>
        <strain evidence="2 3">CBS 122670</strain>
    </source>
</reference>
<dbReference type="EMBL" id="JBBPDW010000009">
    <property type="protein sequence ID" value="KAK7549437.1"/>
    <property type="molecule type" value="Genomic_DNA"/>
</dbReference>
<proteinExistence type="predicted"/>
<evidence type="ECO:0000313" key="2">
    <source>
        <dbReference type="EMBL" id="KAK7549437.1"/>
    </source>
</evidence>
<protein>
    <submittedName>
        <fullName evidence="2">Heterokaryon incompatibility protein-domain-containing protein</fullName>
    </submittedName>
</protein>
<keyword evidence="3" id="KW-1185">Reference proteome</keyword>